<dbReference type="PANTHER" id="PTHR33147:SF66">
    <property type="entry name" value="KNOTTIN SCORPION TOXIN-LIKE DOMAIN-CONTAINING PROTEIN"/>
    <property type="match status" value="1"/>
</dbReference>
<accession>A0A830CF44</accession>
<dbReference type="InterPro" id="IPR036574">
    <property type="entry name" value="Scorpion_toxin-like_sf"/>
</dbReference>
<dbReference type="AlphaFoldDB" id="A0A830CF44"/>
<reference evidence="7" key="1">
    <citation type="submission" date="2020-07" db="EMBL/GenBank/DDBJ databases">
        <title>Ethylene signaling mediates host invasion by parasitic plants.</title>
        <authorList>
            <person name="Yoshida S."/>
        </authorList>
    </citation>
    <scope>NUCLEOTIDE SEQUENCE</scope>
    <source>
        <strain evidence="7">Okayama</strain>
    </source>
</reference>
<evidence type="ECO:0000313" key="8">
    <source>
        <dbReference type="Proteomes" id="UP000653305"/>
    </source>
</evidence>
<dbReference type="SMART" id="SM00505">
    <property type="entry name" value="Knot1"/>
    <property type="match status" value="1"/>
</dbReference>
<dbReference type="EMBL" id="BMAC01000371">
    <property type="protein sequence ID" value="GFP94954.1"/>
    <property type="molecule type" value="Genomic_DNA"/>
</dbReference>
<feature type="chain" id="PRO_5033020668" evidence="5">
    <location>
        <begin position="25"/>
        <end position="72"/>
    </location>
</feature>
<keyword evidence="8" id="KW-1185">Reference proteome</keyword>
<dbReference type="SUPFAM" id="SSF57095">
    <property type="entry name" value="Scorpion toxin-like"/>
    <property type="match status" value="1"/>
</dbReference>
<feature type="signal peptide" evidence="5">
    <location>
        <begin position="1"/>
        <end position="24"/>
    </location>
</feature>
<feature type="domain" description="Knottins-like" evidence="6">
    <location>
        <begin position="26"/>
        <end position="71"/>
    </location>
</feature>
<dbReference type="Pfam" id="PF00304">
    <property type="entry name" value="Gamma-thionin"/>
    <property type="match status" value="1"/>
</dbReference>
<dbReference type="Proteomes" id="UP000653305">
    <property type="component" value="Unassembled WGS sequence"/>
</dbReference>
<dbReference type="CDD" id="cd00107">
    <property type="entry name" value="Knot1"/>
    <property type="match status" value="1"/>
</dbReference>
<keyword evidence="3 5" id="KW-0732">Signal</keyword>
<dbReference type="PROSITE" id="PS00940">
    <property type="entry name" value="GAMMA_THIONIN"/>
    <property type="match status" value="1"/>
</dbReference>
<evidence type="ECO:0000313" key="7">
    <source>
        <dbReference type="EMBL" id="GFP94954.1"/>
    </source>
</evidence>
<keyword evidence="2" id="KW-0964">Secreted</keyword>
<proteinExistence type="predicted"/>
<comment type="caution">
    <text evidence="7">The sequence shown here is derived from an EMBL/GenBank/DDBJ whole genome shotgun (WGS) entry which is preliminary data.</text>
</comment>
<gene>
    <name evidence="7" type="ORF">PHJA_001639800</name>
</gene>
<evidence type="ECO:0000256" key="1">
    <source>
        <dbReference type="ARBA" id="ARBA00004613"/>
    </source>
</evidence>
<comment type="subcellular location">
    <subcellularLocation>
        <location evidence="1">Secreted</location>
    </subcellularLocation>
</comment>
<evidence type="ECO:0000256" key="4">
    <source>
        <dbReference type="ARBA" id="ARBA00023157"/>
    </source>
</evidence>
<dbReference type="PRINTS" id="PR00288">
    <property type="entry name" value="PUROTHIONIN"/>
</dbReference>
<dbReference type="Gene3D" id="3.30.30.10">
    <property type="entry name" value="Knottin, scorpion toxin-like"/>
    <property type="match status" value="1"/>
</dbReference>
<dbReference type="GO" id="GO:0006952">
    <property type="term" value="P:defense response"/>
    <property type="evidence" value="ECO:0007669"/>
    <property type="project" value="InterPro"/>
</dbReference>
<evidence type="ECO:0000256" key="3">
    <source>
        <dbReference type="ARBA" id="ARBA00022729"/>
    </source>
</evidence>
<protein>
    <submittedName>
        <fullName evidence="7">Defensin-like protein</fullName>
    </submittedName>
</protein>
<dbReference type="GO" id="GO:0005576">
    <property type="term" value="C:extracellular region"/>
    <property type="evidence" value="ECO:0007669"/>
    <property type="project" value="UniProtKB-SubCell"/>
</dbReference>
<organism evidence="7 8">
    <name type="scientific">Phtheirospermum japonicum</name>
    <dbReference type="NCBI Taxonomy" id="374723"/>
    <lineage>
        <taxon>Eukaryota</taxon>
        <taxon>Viridiplantae</taxon>
        <taxon>Streptophyta</taxon>
        <taxon>Embryophyta</taxon>
        <taxon>Tracheophyta</taxon>
        <taxon>Spermatophyta</taxon>
        <taxon>Magnoliopsida</taxon>
        <taxon>eudicotyledons</taxon>
        <taxon>Gunneridae</taxon>
        <taxon>Pentapetalae</taxon>
        <taxon>asterids</taxon>
        <taxon>lamiids</taxon>
        <taxon>Lamiales</taxon>
        <taxon>Orobanchaceae</taxon>
        <taxon>Orobanchaceae incertae sedis</taxon>
        <taxon>Phtheirospermum</taxon>
    </lineage>
</organism>
<evidence type="ECO:0000256" key="5">
    <source>
        <dbReference type="SAM" id="SignalP"/>
    </source>
</evidence>
<dbReference type="PANTHER" id="PTHR33147">
    <property type="entry name" value="DEFENSIN-LIKE PROTEIN 1"/>
    <property type="match status" value="1"/>
</dbReference>
<dbReference type="InterPro" id="IPR003614">
    <property type="entry name" value="Knottins"/>
</dbReference>
<evidence type="ECO:0000259" key="6">
    <source>
        <dbReference type="SMART" id="SM00505"/>
    </source>
</evidence>
<dbReference type="OrthoDB" id="683455at2759"/>
<dbReference type="InterPro" id="IPR008176">
    <property type="entry name" value="Defensin_plant"/>
</dbReference>
<evidence type="ECO:0000256" key="2">
    <source>
        <dbReference type="ARBA" id="ARBA00022525"/>
    </source>
</evidence>
<name>A0A830CF44_9LAMI</name>
<sequence length="72" mass="7927">MNSKYLFGLVFVLVLSLATQAAMGRMCETPSSKFKGVCLSDTNCELVCSSEGFVDGQCEGFRQRCMCRKPCN</sequence>
<keyword evidence="4" id="KW-1015">Disulfide bond</keyword>